<dbReference type="Pfam" id="PF00867">
    <property type="entry name" value="XPG_I"/>
    <property type="match status" value="1"/>
</dbReference>
<dbReference type="GO" id="GO:0017108">
    <property type="term" value="F:5'-flap endonuclease activity"/>
    <property type="evidence" value="ECO:0007669"/>
    <property type="project" value="TreeGrafter"/>
</dbReference>
<dbReference type="EMBL" id="JAWWNJ010000006">
    <property type="protein sequence ID" value="KAK7054272.1"/>
    <property type="molecule type" value="Genomic_DNA"/>
</dbReference>
<dbReference type="AlphaFoldDB" id="A0AAW0DRW4"/>
<keyword evidence="4" id="KW-1185">Reference proteome</keyword>
<reference evidence="3 4" key="1">
    <citation type="journal article" date="2024" name="J Genomics">
        <title>Draft genome sequencing and assembly of Favolaschia claudopus CIRM-BRFM 2984 isolated from oak limbs.</title>
        <authorList>
            <person name="Navarro D."/>
            <person name="Drula E."/>
            <person name="Chaduli D."/>
            <person name="Cazenave R."/>
            <person name="Ahrendt S."/>
            <person name="Wang J."/>
            <person name="Lipzen A."/>
            <person name="Daum C."/>
            <person name="Barry K."/>
            <person name="Grigoriev I.V."/>
            <person name="Favel A."/>
            <person name="Rosso M.N."/>
            <person name="Martin F."/>
        </authorList>
    </citation>
    <scope>NUCLEOTIDE SEQUENCE [LARGE SCALE GENOMIC DNA]</scope>
    <source>
        <strain evidence="3 4">CIRM-BRFM 2984</strain>
    </source>
</reference>
<feature type="compositionally biased region" description="Low complexity" evidence="1">
    <location>
        <begin position="549"/>
        <end position="558"/>
    </location>
</feature>
<dbReference type="GO" id="GO:0008821">
    <property type="term" value="F:crossover junction DNA endonuclease activity"/>
    <property type="evidence" value="ECO:0007669"/>
    <property type="project" value="InterPro"/>
</dbReference>
<evidence type="ECO:0000256" key="1">
    <source>
        <dbReference type="SAM" id="MobiDB-lite"/>
    </source>
</evidence>
<dbReference type="SUPFAM" id="SSF88723">
    <property type="entry name" value="PIN domain-like"/>
    <property type="match status" value="1"/>
</dbReference>
<sequence>MMRALHSVGRLYLSTFALNALELSDQAGYNPLPNRSHQTVPNLRQGIVHSLPSTMGIPGYWKLVDQASEMHSLKVLASQEGRRGPSGMRVGIDACLWITQCQAVFHKPIHAQSGRNPELRALFFKAAAISNAGLDAKFVFDGKHRPSQKRNKRVKAKPHWLVEEFMQMITFFGFDYYTAPGEAEAELARLNRLGEIDAVLTDDGDAALFGARCIIRSRDKKDKDKITVYNAEAIARHPEVGLTQGGILLLAVLGGGDYDTAGLPDCGMGTAHALARCGYGDSLLLAAQTLCVDDLEQFLVGWRQEIRTELATNSQGFMKSKRKALSAKIPDDFPSTKILKLYVNPTTSWSDGFLPPNTISWNVKLPRLPELGRFCHSKFGWKPLDIVNKFKKHIFPGMCIRRLNMPLDPQQELYNHVVLGRINDEHPGLSSFLAIVAAKEVRPSLSVYKMKISIATSTRRALSLLRAPAAAAGSPSATIMLWVPAKSVERYFPLLAARFNGKPIIAPALARAARVVMPPPQPQRAAHSEVIDLTIDDAEGEGDDEEVMGGDIIDLTRD</sequence>
<name>A0AAW0DRW4_9AGAR</name>
<dbReference type="Gene3D" id="3.40.50.1010">
    <property type="entry name" value="5'-nuclease"/>
    <property type="match status" value="2"/>
</dbReference>
<dbReference type="CDD" id="cd09870">
    <property type="entry name" value="PIN_YEN1"/>
    <property type="match status" value="1"/>
</dbReference>
<comment type="caution">
    <text evidence="3">The sequence shown here is derived from an EMBL/GenBank/DDBJ whole genome shotgun (WGS) entry which is preliminary data.</text>
</comment>
<gene>
    <name evidence="3" type="ORF">R3P38DRAFT_1493938</name>
</gene>
<dbReference type="InterPro" id="IPR036279">
    <property type="entry name" value="5-3_exonuclease_C_sf"/>
</dbReference>
<feature type="domain" description="XPG-I" evidence="2">
    <location>
        <begin position="170"/>
        <end position="242"/>
    </location>
</feature>
<feature type="region of interest" description="Disordered" evidence="1">
    <location>
        <begin position="539"/>
        <end position="558"/>
    </location>
</feature>
<dbReference type="InterPro" id="IPR029060">
    <property type="entry name" value="PIN-like_dom_sf"/>
</dbReference>
<dbReference type="InterPro" id="IPR006084">
    <property type="entry name" value="XPG/Rad2"/>
</dbReference>
<evidence type="ECO:0000313" key="4">
    <source>
        <dbReference type="Proteomes" id="UP001362999"/>
    </source>
</evidence>
<evidence type="ECO:0000313" key="3">
    <source>
        <dbReference type="EMBL" id="KAK7054272.1"/>
    </source>
</evidence>
<dbReference type="PANTHER" id="PTHR11081:SF75">
    <property type="entry name" value="ENDONUCLEASE, PUTATIVE (AFU_ORTHOLOGUE AFUA_3G13260)-RELATED"/>
    <property type="match status" value="1"/>
</dbReference>
<dbReference type="PRINTS" id="PR00853">
    <property type="entry name" value="XPGRADSUPER"/>
</dbReference>
<dbReference type="SMART" id="SM00484">
    <property type="entry name" value="XPGI"/>
    <property type="match status" value="1"/>
</dbReference>
<dbReference type="Proteomes" id="UP001362999">
    <property type="component" value="Unassembled WGS sequence"/>
</dbReference>
<proteinExistence type="predicted"/>
<organism evidence="3 4">
    <name type="scientific">Favolaschia claudopus</name>
    <dbReference type="NCBI Taxonomy" id="2862362"/>
    <lineage>
        <taxon>Eukaryota</taxon>
        <taxon>Fungi</taxon>
        <taxon>Dikarya</taxon>
        <taxon>Basidiomycota</taxon>
        <taxon>Agaricomycotina</taxon>
        <taxon>Agaricomycetes</taxon>
        <taxon>Agaricomycetidae</taxon>
        <taxon>Agaricales</taxon>
        <taxon>Marasmiineae</taxon>
        <taxon>Mycenaceae</taxon>
        <taxon>Favolaschia</taxon>
    </lineage>
</organism>
<dbReference type="CDD" id="cd09906">
    <property type="entry name" value="H3TH_YEN1"/>
    <property type="match status" value="1"/>
</dbReference>
<dbReference type="InterPro" id="IPR006086">
    <property type="entry name" value="XPG-I_dom"/>
</dbReference>
<feature type="compositionally biased region" description="Acidic residues" evidence="1">
    <location>
        <begin position="539"/>
        <end position="548"/>
    </location>
</feature>
<protein>
    <submittedName>
        <fullName evidence="3">PIN domain-like protein</fullName>
    </submittedName>
</protein>
<accession>A0AAW0DRW4</accession>
<dbReference type="InterPro" id="IPR037316">
    <property type="entry name" value="Yen1_H3TH"/>
</dbReference>
<dbReference type="PANTHER" id="PTHR11081">
    <property type="entry name" value="FLAP ENDONUCLEASE FAMILY MEMBER"/>
    <property type="match status" value="1"/>
</dbReference>
<dbReference type="GO" id="GO:0006281">
    <property type="term" value="P:DNA repair"/>
    <property type="evidence" value="ECO:0007669"/>
    <property type="project" value="UniProtKB-ARBA"/>
</dbReference>
<dbReference type="SUPFAM" id="SSF47807">
    <property type="entry name" value="5' to 3' exonuclease, C-terminal subdomain"/>
    <property type="match status" value="1"/>
</dbReference>
<evidence type="ECO:0000259" key="2">
    <source>
        <dbReference type="SMART" id="SM00484"/>
    </source>
</evidence>